<feature type="compositionally biased region" description="Low complexity" evidence="1">
    <location>
        <begin position="99"/>
        <end position="112"/>
    </location>
</feature>
<feature type="chain" id="PRO_5043426243" description="Secreted protein" evidence="2">
    <location>
        <begin position="22"/>
        <end position="130"/>
    </location>
</feature>
<dbReference type="EMBL" id="CAKMRJ010000001">
    <property type="protein sequence ID" value="CAH1412599.1"/>
    <property type="molecule type" value="Genomic_DNA"/>
</dbReference>
<comment type="caution">
    <text evidence="3">The sequence shown here is derived from an EMBL/GenBank/DDBJ whole genome shotgun (WGS) entry which is preliminary data.</text>
</comment>
<evidence type="ECO:0000256" key="2">
    <source>
        <dbReference type="SAM" id="SignalP"/>
    </source>
</evidence>
<dbReference type="AlphaFoldDB" id="A0AAU9LAW4"/>
<keyword evidence="4" id="KW-1185">Reference proteome</keyword>
<keyword evidence="2" id="KW-0732">Signal</keyword>
<name>A0AAU9LAW4_9ASTR</name>
<reference evidence="3 4" key="1">
    <citation type="submission" date="2022-01" db="EMBL/GenBank/DDBJ databases">
        <authorList>
            <person name="Xiong W."/>
            <person name="Schranz E."/>
        </authorList>
    </citation>
    <scope>NUCLEOTIDE SEQUENCE [LARGE SCALE GENOMIC DNA]</scope>
</reference>
<evidence type="ECO:0000313" key="3">
    <source>
        <dbReference type="EMBL" id="CAH1412599.1"/>
    </source>
</evidence>
<organism evidence="3 4">
    <name type="scientific">Lactuca virosa</name>
    <dbReference type="NCBI Taxonomy" id="75947"/>
    <lineage>
        <taxon>Eukaryota</taxon>
        <taxon>Viridiplantae</taxon>
        <taxon>Streptophyta</taxon>
        <taxon>Embryophyta</taxon>
        <taxon>Tracheophyta</taxon>
        <taxon>Spermatophyta</taxon>
        <taxon>Magnoliopsida</taxon>
        <taxon>eudicotyledons</taxon>
        <taxon>Gunneridae</taxon>
        <taxon>Pentapetalae</taxon>
        <taxon>asterids</taxon>
        <taxon>campanulids</taxon>
        <taxon>Asterales</taxon>
        <taxon>Asteraceae</taxon>
        <taxon>Cichorioideae</taxon>
        <taxon>Cichorieae</taxon>
        <taxon>Lactucinae</taxon>
        <taxon>Lactuca</taxon>
    </lineage>
</organism>
<accession>A0AAU9LAW4</accession>
<feature type="compositionally biased region" description="Basic and acidic residues" evidence="1">
    <location>
        <begin position="85"/>
        <end position="98"/>
    </location>
</feature>
<evidence type="ECO:0000313" key="4">
    <source>
        <dbReference type="Proteomes" id="UP001157418"/>
    </source>
</evidence>
<sequence>MAATIVRWWRWFLLVPRQAATHPRFSLQSAPNHPPGGVWQGQQQLKRLIGGTTVVWDATGEWCDKWPPVRKKQLLGTAATMRRRKELEKEIGGAKPTERSSSSSGIETSRSSPAIGATTALEGGQQYLQS</sequence>
<feature type="signal peptide" evidence="2">
    <location>
        <begin position="1"/>
        <end position="21"/>
    </location>
</feature>
<feature type="region of interest" description="Disordered" evidence="1">
    <location>
        <begin position="85"/>
        <end position="130"/>
    </location>
</feature>
<protein>
    <recommendedName>
        <fullName evidence="5">Secreted protein</fullName>
    </recommendedName>
</protein>
<evidence type="ECO:0000256" key="1">
    <source>
        <dbReference type="SAM" id="MobiDB-lite"/>
    </source>
</evidence>
<gene>
    <name evidence="3" type="ORF">LVIROSA_LOCUS607</name>
</gene>
<evidence type="ECO:0008006" key="5">
    <source>
        <dbReference type="Google" id="ProtNLM"/>
    </source>
</evidence>
<dbReference type="Proteomes" id="UP001157418">
    <property type="component" value="Unassembled WGS sequence"/>
</dbReference>
<proteinExistence type="predicted"/>